<dbReference type="PROSITE" id="PS51071">
    <property type="entry name" value="HTH_RPIR"/>
    <property type="match status" value="1"/>
</dbReference>
<proteinExistence type="predicted"/>
<evidence type="ECO:0000256" key="3">
    <source>
        <dbReference type="ARBA" id="ARBA00023163"/>
    </source>
</evidence>
<dbReference type="SUPFAM" id="SSF46689">
    <property type="entry name" value="Homeodomain-like"/>
    <property type="match status" value="1"/>
</dbReference>
<dbReference type="InterPro" id="IPR000281">
    <property type="entry name" value="HTH_RpiR"/>
</dbReference>
<name>A0A4U8Q9W0_9FIRM</name>
<dbReference type="Pfam" id="PF01418">
    <property type="entry name" value="HTH_6"/>
    <property type="match status" value="1"/>
</dbReference>
<dbReference type="InterPro" id="IPR046348">
    <property type="entry name" value="SIS_dom_sf"/>
</dbReference>
<accession>A0A4U8Q9W0</accession>
<keyword evidence="1" id="KW-0805">Transcription regulation</keyword>
<protein>
    <submittedName>
        <fullName evidence="6">Putative HTH-type transcriptional regulator YbbH</fullName>
    </submittedName>
</protein>
<sequence length="292" mass="32490">MRLEETISFRIEEVYASLRTSEKRTADYVLGSLAQVGKMSLTDLSKKAGVSQPTILRFVKALGFKGFREFKYAVVEEMAQDVKTQPDGISAMYGYRLNASDSVDKVPAKTIATTIKVMENTLKCISATKYSQVVELIANADLIDVYGVENSGTTVSDLYTKLLYLGLKCRSFNDYYLQRICASNLTEKDVAIGISYSGCSKDTVDVMRIAKKSGAKTIVITNFENALISKYADITLCTTHEQLLYGDAIFSRASQLALVDMIYLGIILSDYDKYARRLDKSGRIIRDKAYDA</sequence>
<dbReference type="SUPFAM" id="SSF53697">
    <property type="entry name" value="SIS domain"/>
    <property type="match status" value="1"/>
</dbReference>
<organism evidence="6 7">
    <name type="scientific">Robinsoniella peoriensis</name>
    <dbReference type="NCBI Taxonomy" id="180332"/>
    <lineage>
        <taxon>Bacteria</taxon>
        <taxon>Bacillati</taxon>
        <taxon>Bacillota</taxon>
        <taxon>Clostridia</taxon>
        <taxon>Lachnospirales</taxon>
        <taxon>Lachnospiraceae</taxon>
        <taxon>Robinsoniella</taxon>
    </lineage>
</organism>
<reference evidence="6 7" key="1">
    <citation type="journal article" date="2019" name="Anaerobe">
        <title>Detection of Robinsoniella peoriensis in multiple bone samples of a trauma patient.</title>
        <authorList>
            <person name="Schrottner P."/>
            <person name="Hartwich K."/>
            <person name="Bunk B."/>
            <person name="Schober I."/>
            <person name="Helbig S."/>
            <person name="Rudolph W.W."/>
            <person name="Gunzer F."/>
        </authorList>
    </citation>
    <scope>NUCLEOTIDE SEQUENCE [LARGE SCALE GENOMIC DNA]</scope>
    <source>
        <strain evidence="6 7">DSM 106044</strain>
    </source>
</reference>
<dbReference type="GO" id="GO:1901135">
    <property type="term" value="P:carbohydrate derivative metabolic process"/>
    <property type="evidence" value="ECO:0007669"/>
    <property type="project" value="InterPro"/>
</dbReference>
<keyword evidence="7" id="KW-1185">Reference proteome</keyword>
<dbReference type="EMBL" id="QGQD01000045">
    <property type="protein sequence ID" value="TLD00993.1"/>
    <property type="molecule type" value="Genomic_DNA"/>
</dbReference>
<dbReference type="InterPro" id="IPR035472">
    <property type="entry name" value="RpiR-like_SIS"/>
</dbReference>
<dbReference type="GO" id="GO:0097367">
    <property type="term" value="F:carbohydrate derivative binding"/>
    <property type="evidence" value="ECO:0007669"/>
    <property type="project" value="InterPro"/>
</dbReference>
<feature type="domain" description="HTH rpiR-type" evidence="4">
    <location>
        <begin position="5"/>
        <end position="81"/>
    </location>
</feature>
<dbReference type="STRING" id="180332.GCA_000797495_03902"/>
<dbReference type="GO" id="GO:0003677">
    <property type="term" value="F:DNA binding"/>
    <property type="evidence" value="ECO:0007669"/>
    <property type="project" value="UniProtKB-KW"/>
</dbReference>
<evidence type="ECO:0000256" key="2">
    <source>
        <dbReference type="ARBA" id="ARBA00023125"/>
    </source>
</evidence>
<dbReference type="InterPro" id="IPR009057">
    <property type="entry name" value="Homeodomain-like_sf"/>
</dbReference>
<dbReference type="Pfam" id="PF01380">
    <property type="entry name" value="SIS"/>
    <property type="match status" value="1"/>
</dbReference>
<gene>
    <name evidence="6" type="primary">ybbH_1</name>
    <name evidence="6" type="ORF">DSM106044_02194</name>
</gene>
<evidence type="ECO:0000313" key="7">
    <source>
        <dbReference type="Proteomes" id="UP000306509"/>
    </source>
</evidence>
<dbReference type="Gene3D" id="3.40.50.10490">
    <property type="entry name" value="Glucose-6-phosphate isomerase like protein, domain 1"/>
    <property type="match status" value="1"/>
</dbReference>
<dbReference type="GO" id="GO:0003700">
    <property type="term" value="F:DNA-binding transcription factor activity"/>
    <property type="evidence" value="ECO:0007669"/>
    <property type="project" value="InterPro"/>
</dbReference>
<evidence type="ECO:0000313" key="6">
    <source>
        <dbReference type="EMBL" id="TLD00993.1"/>
    </source>
</evidence>
<dbReference type="PANTHER" id="PTHR30514:SF1">
    <property type="entry name" value="HTH-TYPE TRANSCRIPTIONAL REGULATOR HEXR-RELATED"/>
    <property type="match status" value="1"/>
</dbReference>
<evidence type="ECO:0000259" key="5">
    <source>
        <dbReference type="PROSITE" id="PS51464"/>
    </source>
</evidence>
<keyword evidence="3" id="KW-0804">Transcription</keyword>
<dbReference type="AlphaFoldDB" id="A0A4U8Q9W0"/>
<evidence type="ECO:0000259" key="4">
    <source>
        <dbReference type="PROSITE" id="PS51071"/>
    </source>
</evidence>
<dbReference type="CDD" id="cd05013">
    <property type="entry name" value="SIS_RpiR"/>
    <property type="match status" value="1"/>
</dbReference>
<feature type="domain" description="SIS" evidence="5">
    <location>
        <begin position="133"/>
        <end position="272"/>
    </location>
</feature>
<dbReference type="PANTHER" id="PTHR30514">
    <property type="entry name" value="GLUCOKINASE"/>
    <property type="match status" value="1"/>
</dbReference>
<dbReference type="RefSeq" id="WP_027293641.1">
    <property type="nucleotide sequence ID" value="NZ_CABMJZ010000118.1"/>
</dbReference>
<dbReference type="InterPro" id="IPR001347">
    <property type="entry name" value="SIS_dom"/>
</dbReference>
<dbReference type="Proteomes" id="UP000306509">
    <property type="component" value="Unassembled WGS sequence"/>
</dbReference>
<dbReference type="Gene3D" id="1.10.10.10">
    <property type="entry name" value="Winged helix-like DNA-binding domain superfamily/Winged helix DNA-binding domain"/>
    <property type="match status" value="1"/>
</dbReference>
<dbReference type="PROSITE" id="PS51464">
    <property type="entry name" value="SIS"/>
    <property type="match status" value="1"/>
</dbReference>
<keyword evidence="2" id="KW-0238">DNA-binding</keyword>
<dbReference type="InterPro" id="IPR036388">
    <property type="entry name" value="WH-like_DNA-bd_sf"/>
</dbReference>
<dbReference type="InterPro" id="IPR047640">
    <property type="entry name" value="RpiR-like"/>
</dbReference>
<dbReference type="OrthoDB" id="3684496at2"/>
<evidence type="ECO:0000256" key="1">
    <source>
        <dbReference type="ARBA" id="ARBA00023015"/>
    </source>
</evidence>
<comment type="caution">
    <text evidence="6">The sequence shown here is derived from an EMBL/GenBank/DDBJ whole genome shotgun (WGS) entry which is preliminary data.</text>
</comment>